<keyword evidence="3" id="KW-1003">Cell membrane</keyword>
<keyword evidence="11" id="KW-1185">Reference proteome</keyword>
<dbReference type="GO" id="GO:0005886">
    <property type="term" value="C:plasma membrane"/>
    <property type="evidence" value="ECO:0007669"/>
    <property type="project" value="UniProtKB-SubCell"/>
</dbReference>
<dbReference type="PANTHER" id="PTHR30487">
    <property type="entry name" value="TYPE 4 PREPILIN-LIKE PROTEINS LEADER PEPTIDE-PROCESSING ENZYME"/>
    <property type="match status" value="1"/>
</dbReference>
<dbReference type="STRING" id="1385513.N780_02835"/>
<evidence type="ECO:0000256" key="2">
    <source>
        <dbReference type="ARBA" id="ARBA00005801"/>
    </source>
</evidence>
<comment type="subcellular location">
    <subcellularLocation>
        <location evidence="1">Cell membrane</location>
        <topology evidence="1">Multi-pass membrane protein</topology>
    </subcellularLocation>
</comment>
<organism evidence="10 11">
    <name type="scientific">Pontibacillus chungwhensis BH030062</name>
    <dbReference type="NCBI Taxonomy" id="1385513"/>
    <lineage>
        <taxon>Bacteria</taxon>
        <taxon>Bacillati</taxon>
        <taxon>Bacillota</taxon>
        <taxon>Bacilli</taxon>
        <taxon>Bacillales</taxon>
        <taxon>Bacillaceae</taxon>
        <taxon>Pontibacillus</taxon>
    </lineage>
</organism>
<dbReference type="GO" id="GO:0006465">
    <property type="term" value="P:signal peptide processing"/>
    <property type="evidence" value="ECO:0007669"/>
    <property type="project" value="TreeGrafter"/>
</dbReference>
<evidence type="ECO:0000256" key="3">
    <source>
        <dbReference type="ARBA" id="ARBA00022475"/>
    </source>
</evidence>
<protein>
    <submittedName>
        <fullName evidence="10">Prepilin peptidase</fullName>
    </submittedName>
</protein>
<sequence>MNLVLILYGVILGLVVGSFLNVVGIRVPKKEMFIQSRSHCLNCNYTLTWRDLVPVLSYITLKGKCRNCKKSISPLYPIVEAATGFLYAYSFIRFCFSTELIVALLFTSLLVIITVTDLTYMLIPNVILLFFLPFLIIGRVISPLDPWWDSLAGGATGLILTAIIIIASKGGMGGGDMKLFGVIGIVLGLPGVLLAFFLSTLYGSVISGGLLLFKKIDRKKPVPFGPYIVLGALTSYFFKDPIIDWYLQLF</sequence>
<dbReference type="Proteomes" id="UP000030153">
    <property type="component" value="Unassembled WGS sequence"/>
</dbReference>
<feature type="transmembrane region" description="Helical" evidence="7">
    <location>
        <begin position="122"/>
        <end position="141"/>
    </location>
</feature>
<keyword evidence="5 7" id="KW-1133">Transmembrane helix</keyword>
<keyword evidence="6 7" id="KW-0472">Membrane</keyword>
<dbReference type="RefSeq" id="WP_036784674.1">
    <property type="nucleotide sequence ID" value="NZ_AVBG01000009.1"/>
</dbReference>
<feature type="transmembrane region" description="Helical" evidence="7">
    <location>
        <begin position="74"/>
        <end position="92"/>
    </location>
</feature>
<dbReference type="PANTHER" id="PTHR30487:SF0">
    <property type="entry name" value="PREPILIN LEADER PEPTIDASE_N-METHYLTRANSFERASE-RELATED"/>
    <property type="match status" value="1"/>
</dbReference>
<dbReference type="GO" id="GO:0004190">
    <property type="term" value="F:aspartic-type endopeptidase activity"/>
    <property type="evidence" value="ECO:0007669"/>
    <property type="project" value="InterPro"/>
</dbReference>
<evidence type="ECO:0000313" key="10">
    <source>
        <dbReference type="EMBL" id="KGP90926.1"/>
    </source>
</evidence>
<feature type="domain" description="Prepilin type IV endopeptidase peptidase" evidence="8">
    <location>
        <begin position="104"/>
        <end position="206"/>
    </location>
</feature>
<dbReference type="InterPro" id="IPR000045">
    <property type="entry name" value="Prepilin_IV_endopep_pep"/>
</dbReference>
<evidence type="ECO:0000259" key="9">
    <source>
        <dbReference type="Pfam" id="PF06750"/>
    </source>
</evidence>
<feature type="transmembrane region" description="Helical" evidence="7">
    <location>
        <begin position="98"/>
        <end position="115"/>
    </location>
</feature>
<gene>
    <name evidence="10" type="ORF">N780_02835</name>
</gene>
<feature type="transmembrane region" description="Helical" evidence="7">
    <location>
        <begin position="179"/>
        <end position="202"/>
    </location>
</feature>
<name>A0A0A2UWP3_9BACI</name>
<proteinExistence type="inferred from homology"/>
<dbReference type="eggNOG" id="COG1989">
    <property type="taxonomic scope" value="Bacteria"/>
</dbReference>
<keyword evidence="4 7" id="KW-0812">Transmembrane</keyword>
<accession>A0A0A2UWP3</accession>
<feature type="transmembrane region" description="Helical" evidence="7">
    <location>
        <begin position="147"/>
        <end position="167"/>
    </location>
</feature>
<evidence type="ECO:0000313" key="11">
    <source>
        <dbReference type="Proteomes" id="UP000030153"/>
    </source>
</evidence>
<feature type="transmembrane region" description="Helical" evidence="7">
    <location>
        <begin position="6"/>
        <end position="27"/>
    </location>
</feature>
<dbReference type="Pfam" id="PF01478">
    <property type="entry name" value="Peptidase_A24"/>
    <property type="match status" value="1"/>
</dbReference>
<dbReference type="OrthoDB" id="9789291at2"/>
<reference evidence="10 11" key="1">
    <citation type="submission" date="2013-08" db="EMBL/GenBank/DDBJ databases">
        <title>Genome of Pontibacillus chungwhensis.</title>
        <authorList>
            <person name="Wang Q."/>
            <person name="Wang G."/>
        </authorList>
    </citation>
    <scope>NUCLEOTIDE SEQUENCE [LARGE SCALE GENOMIC DNA]</scope>
    <source>
        <strain evidence="10 11">BH030062</strain>
    </source>
</reference>
<evidence type="ECO:0000259" key="8">
    <source>
        <dbReference type="Pfam" id="PF01478"/>
    </source>
</evidence>
<feature type="transmembrane region" description="Helical" evidence="7">
    <location>
        <begin position="222"/>
        <end position="238"/>
    </location>
</feature>
<evidence type="ECO:0000256" key="1">
    <source>
        <dbReference type="ARBA" id="ARBA00004651"/>
    </source>
</evidence>
<evidence type="ECO:0000256" key="4">
    <source>
        <dbReference type="ARBA" id="ARBA00022692"/>
    </source>
</evidence>
<dbReference type="InterPro" id="IPR050882">
    <property type="entry name" value="Prepilin_peptidase/N-MTase"/>
</dbReference>
<evidence type="ECO:0000256" key="7">
    <source>
        <dbReference type="SAM" id="Phobius"/>
    </source>
</evidence>
<comment type="caution">
    <text evidence="10">The sequence shown here is derived from an EMBL/GenBank/DDBJ whole genome shotgun (WGS) entry which is preliminary data.</text>
</comment>
<dbReference type="AlphaFoldDB" id="A0A0A2UWP3"/>
<dbReference type="Pfam" id="PF06750">
    <property type="entry name" value="A24_N_bact"/>
    <property type="match status" value="1"/>
</dbReference>
<dbReference type="EMBL" id="AVBG01000009">
    <property type="protein sequence ID" value="KGP90926.1"/>
    <property type="molecule type" value="Genomic_DNA"/>
</dbReference>
<feature type="domain" description="Prepilin peptidase A24 N-terminal" evidence="9">
    <location>
        <begin position="11"/>
        <end position="94"/>
    </location>
</feature>
<evidence type="ECO:0000256" key="5">
    <source>
        <dbReference type="ARBA" id="ARBA00022989"/>
    </source>
</evidence>
<evidence type="ECO:0000256" key="6">
    <source>
        <dbReference type="ARBA" id="ARBA00023136"/>
    </source>
</evidence>
<dbReference type="Gene3D" id="1.20.120.1220">
    <property type="match status" value="1"/>
</dbReference>
<comment type="similarity">
    <text evidence="2">Belongs to the peptidase A24 family.</text>
</comment>
<dbReference type="InterPro" id="IPR010627">
    <property type="entry name" value="Prepilin_pept_A24_N"/>
</dbReference>